<gene>
    <name evidence="1" type="ORF">E1261_16205</name>
</gene>
<dbReference type="EMBL" id="SMKA01000062">
    <property type="protein sequence ID" value="TDC29278.1"/>
    <property type="molecule type" value="Genomic_DNA"/>
</dbReference>
<dbReference type="AlphaFoldDB" id="A0A4R4Q2Q9"/>
<evidence type="ECO:0000313" key="2">
    <source>
        <dbReference type="Proteomes" id="UP000295075"/>
    </source>
</evidence>
<comment type="caution">
    <text evidence="1">The sequence shown here is derived from an EMBL/GenBank/DDBJ whole genome shotgun (WGS) entry which is preliminary data.</text>
</comment>
<reference evidence="1 2" key="1">
    <citation type="submission" date="2019-03" db="EMBL/GenBank/DDBJ databases">
        <title>Draft genome sequences of novel Actinobacteria.</title>
        <authorList>
            <person name="Sahin N."/>
            <person name="Ay H."/>
            <person name="Saygin H."/>
        </authorList>
    </citation>
    <scope>NUCLEOTIDE SEQUENCE [LARGE SCALE GENOMIC DNA]</scope>
    <source>
        <strain evidence="1 2">JCM 30547</strain>
    </source>
</reference>
<organism evidence="1 2">
    <name type="scientific">Kribbella albertanoniae</name>
    <dbReference type="NCBI Taxonomy" id="1266829"/>
    <lineage>
        <taxon>Bacteria</taxon>
        <taxon>Bacillati</taxon>
        <taxon>Actinomycetota</taxon>
        <taxon>Actinomycetes</taxon>
        <taxon>Propionibacteriales</taxon>
        <taxon>Kribbellaceae</taxon>
        <taxon>Kribbella</taxon>
    </lineage>
</organism>
<name>A0A4R4Q2Q9_9ACTN</name>
<accession>A0A4R4Q2Q9</accession>
<protein>
    <submittedName>
        <fullName evidence="1">Uncharacterized protein</fullName>
    </submittedName>
</protein>
<proteinExistence type="predicted"/>
<dbReference type="OrthoDB" id="4322331at2"/>
<keyword evidence="2" id="KW-1185">Reference proteome</keyword>
<dbReference type="RefSeq" id="WP_132407469.1">
    <property type="nucleotide sequence ID" value="NZ_SMKA01000062.1"/>
</dbReference>
<dbReference type="Proteomes" id="UP000295075">
    <property type="component" value="Unassembled WGS sequence"/>
</dbReference>
<evidence type="ECO:0000313" key="1">
    <source>
        <dbReference type="EMBL" id="TDC29278.1"/>
    </source>
</evidence>
<sequence length="70" mass="7919">MLRDELEQIKAGIADHQAVIAGLMMDWTDGRIDKAVYAERIDGTSEMSADLWTRRRKLQSRPVTSQVGDD</sequence>